<protein>
    <submittedName>
        <fullName evidence="1">Protein of unassigned function</fullName>
    </submittedName>
</protein>
<reference evidence="1 2" key="1">
    <citation type="journal article" date="2014" name="PLoS ONE">
        <title>Genome Information of Methylobacterium oryzae, a Plant-Probiotic Methylotroph in the Phyllosphere.</title>
        <authorList>
            <person name="Kwak M.J."/>
            <person name="Jeong H."/>
            <person name="Madhaiyan M."/>
            <person name="Lee Y."/>
            <person name="Sa T.M."/>
            <person name="Oh T.K."/>
            <person name="Kim J.F."/>
        </authorList>
    </citation>
    <scope>NUCLEOTIDE SEQUENCE [LARGE SCALE GENOMIC DNA]</scope>
    <source>
        <strain evidence="1 2">CBMB20</strain>
    </source>
</reference>
<dbReference type="AlphaFoldDB" id="A0A089P081"/>
<dbReference type="KEGG" id="mor:MOC_3673"/>
<name>A0A089P081_9HYPH</name>
<evidence type="ECO:0000313" key="1">
    <source>
        <dbReference type="EMBL" id="AIQ91428.1"/>
    </source>
</evidence>
<proteinExistence type="predicted"/>
<dbReference type="HOGENOM" id="CLU_2168027_0_0_5"/>
<dbReference type="STRING" id="693986.MOC_3673"/>
<evidence type="ECO:0000313" key="2">
    <source>
        <dbReference type="Proteomes" id="UP000029492"/>
    </source>
</evidence>
<dbReference type="RefSeq" id="WP_043758573.1">
    <property type="nucleotide sequence ID" value="NZ_CP003811.1"/>
</dbReference>
<dbReference type="Proteomes" id="UP000029492">
    <property type="component" value="Chromosome"/>
</dbReference>
<sequence length="110" mass="11987">MARIQRLPIMLQGEAARRLTDDLVAALEAGEDPGPRQHQIEVLRRSIREALRVLPIALAAAAGTLSSDDPTRRTAEHAVRRFMDEVEALVATVEPEASTDPSPRVAVATR</sequence>
<keyword evidence="2" id="KW-1185">Reference proteome</keyword>
<dbReference type="EMBL" id="CP003811">
    <property type="protein sequence ID" value="AIQ91428.1"/>
    <property type="molecule type" value="Genomic_DNA"/>
</dbReference>
<gene>
    <name evidence="1" type="ORF">MOC_3673</name>
</gene>
<organism evidence="1 2">
    <name type="scientific">Methylobacterium oryzae CBMB20</name>
    <dbReference type="NCBI Taxonomy" id="693986"/>
    <lineage>
        <taxon>Bacteria</taxon>
        <taxon>Pseudomonadati</taxon>
        <taxon>Pseudomonadota</taxon>
        <taxon>Alphaproteobacteria</taxon>
        <taxon>Hyphomicrobiales</taxon>
        <taxon>Methylobacteriaceae</taxon>
        <taxon>Methylobacterium</taxon>
    </lineage>
</organism>
<accession>A0A089P081</accession>